<comment type="caution">
    <text evidence="3">The sequence shown here is derived from an EMBL/GenBank/DDBJ whole genome shotgun (WGS) entry which is preliminary data.</text>
</comment>
<organism evidence="3">
    <name type="scientific">Candidatus Atribacter allofermentans</name>
    <dbReference type="NCBI Taxonomy" id="1852833"/>
    <lineage>
        <taxon>Bacteria</taxon>
        <taxon>Pseudomonadati</taxon>
        <taxon>Atribacterota</taxon>
        <taxon>Atribacteria</taxon>
        <taxon>Atribacterales</taxon>
        <taxon>Atribacteraceae</taxon>
        <taxon>Atribacter</taxon>
    </lineage>
</organism>
<comment type="similarity">
    <text evidence="1 2">Belongs to the DTD family.</text>
</comment>
<dbReference type="FunFam" id="3.50.80.10:FF:000001">
    <property type="entry name" value="D-aminoacyl-tRNA deacylase"/>
    <property type="match status" value="1"/>
</dbReference>
<dbReference type="EC" id="3.1.1.96" evidence="2"/>
<dbReference type="PANTHER" id="PTHR10472:SF5">
    <property type="entry name" value="D-AMINOACYL-TRNA DEACYLASE 1"/>
    <property type="match status" value="1"/>
</dbReference>
<dbReference type="Pfam" id="PF02580">
    <property type="entry name" value="Tyr_Deacylase"/>
    <property type="match status" value="1"/>
</dbReference>
<keyword evidence="2" id="KW-0694">RNA-binding</keyword>
<keyword evidence="2 3" id="KW-0378">Hydrolase</keyword>
<protein>
    <recommendedName>
        <fullName evidence="2">D-aminoacyl-tRNA deacylase</fullName>
        <shortName evidence="2">DTD</shortName>
        <ecNumber evidence="2">3.1.1.96</ecNumber>
    </recommendedName>
    <alternativeName>
        <fullName evidence="2">Gly-tRNA(Ala) deacylase</fullName>
        <ecNumber evidence="2">3.1.1.-</ecNumber>
    </alternativeName>
</protein>
<reference evidence="3" key="1">
    <citation type="submission" date="2017-02" db="EMBL/GenBank/DDBJ databases">
        <title>Delving into the versatile metabolic prowess of the omnipresent phylum Bacteroidetes.</title>
        <authorList>
            <person name="Nobu M.K."/>
            <person name="Mei R."/>
            <person name="Narihiro T."/>
            <person name="Kuroda K."/>
            <person name="Liu W.-T."/>
        </authorList>
    </citation>
    <scope>NUCLEOTIDE SEQUENCE</scope>
    <source>
        <strain evidence="3">ADurb.Bin276</strain>
    </source>
</reference>
<dbReference type="GO" id="GO:0019478">
    <property type="term" value="P:D-amino acid catabolic process"/>
    <property type="evidence" value="ECO:0007669"/>
    <property type="project" value="UniProtKB-UniRule"/>
</dbReference>
<dbReference type="AlphaFoldDB" id="A0A1V5T579"/>
<dbReference type="Gene3D" id="3.50.80.10">
    <property type="entry name" value="D-tyrosyl-tRNA(Tyr) deacylase"/>
    <property type="match status" value="1"/>
</dbReference>
<proteinExistence type="inferred from homology"/>
<comment type="domain">
    <text evidence="2">A Gly-cisPro motif from one monomer fits into the active site of the other monomer to allow specific chiral rejection of L-amino acids.</text>
</comment>
<dbReference type="GO" id="GO:0106026">
    <property type="term" value="F:Gly-tRNA(Ala) deacylase activity"/>
    <property type="evidence" value="ECO:0007669"/>
    <property type="project" value="UniProtKB-UniRule"/>
</dbReference>
<dbReference type="EMBL" id="MWBQ01000019">
    <property type="protein sequence ID" value="OQA61372.1"/>
    <property type="molecule type" value="Genomic_DNA"/>
</dbReference>
<dbReference type="GO" id="GO:0005737">
    <property type="term" value="C:cytoplasm"/>
    <property type="evidence" value="ECO:0007669"/>
    <property type="project" value="UniProtKB-SubCell"/>
</dbReference>
<comment type="function">
    <text evidence="2">An aminoacyl-tRNA editing enzyme that deacylates mischarged D-aminoacyl-tRNAs. Also deacylates mischarged glycyl-tRNA(Ala), protecting cells against glycine mischarging by AlaRS. Acts via tRNA-based rather than protein-based catalysis; rejects L-amino acids rather than detecting D-amino acids in the active site. By recycling D-aminoacyl-tRNA to D-amino acids and free tRNA molecules, this enzyme counteracts the toxicity associated with the formation of D-aminoacyl-tRNA entities in vivo and helps enforce protein L-homochirality.</text>
</comment>
<dbReference type="CDD" id="cd00563">
    <property type="entry name" value="Dtyr_deacylase"/>
    <property type="match status" value="1"/>
</dbReference>
<dbReference type="InterPro" id="IPR003732">
    <property type="entry name" value="Daa-tRNA_deacyls_DTD"/>
</dbReference>
<dbReference type="NCBIfam" id="TIGR00256">
    <property type="entry name" value="D-aminoacyl-tRNA deacylase"/>
    <property type="match status" value="1"/>
</dbReference>
<name>A0A1V5T579_9BACT</name>
<dbReference type="GO" id="GO:0051500">
    <property type="term" value="F:D-tyrosyl-tRNA(Tyr) deacylase activity"/>
    <property type="evidence" value="ECO:0007669"/>
    <property type="project" value="TreeGrafter"/>
</dbReference>
<dbReference type="InterPro" id="IPR023509">
    <property type="entry name" value="DTD-like_sf"/>
</dbReference>
<evidence type="ECO:0000313" key="3">
    <source>
        <dbReference type="EMBL" id="OQA61372.1"/>
    </source>
</evidence>
<feature type="short sequence motif" description="Gly-cisPro motif, important for rejection of L-amino acids" evidence="2">
    <location>
        <begin position="137"/>
        <end position="138"/>
    </location>
</feature>
<dbReference type="PANTHER" id="PTHR10472">
    <property type="entry name" value="D-TYROSYL-TRNA TYR DEACYLASE"/>
    <property type="match status" value="1"/>
</dbReference>
<gene>
    <name evidence="2 3" type="primary">dtd</name>
    <name evidence="3" type="ORF">BWY41_00158</name>
</gene>
<keyword evidence="2" id="KW-0963">Cytoplasm</keyword>
<comment type="catalytic activity">
    <reaction evidence="2">
        <text>a D-aminoacyl-tRNA + H2O = a tRNA + a D-alpha-amino acid + H(+)</text>
        <dbReference type="Rhea" id="RHEA:13953"/>
        <dbReference type="Rhea" id="RHEA-COMP:10123"/>
        <dbReference type="Rhea" id="RHEA-COMP:10124"/>
        <dbReference type="ChEBI" id="CHEBI:15377"/>
        <dbReference type="ChEBI" id="CHEBI:15378"/>
        <dbReference type="ChEBI" id="CHEBI:59871"/>
        <dbReference type="ChEBI" id="CHEBI:78442"/>
        <dbReference type="ChEBI" id="CHEBI:79333"/>
        <dbReference type="EC" id="3.1.1.96"/>
    </reaction>
</comment>
<dbReference type="GO" id="GO:0043908">
    <property type="term" value="F:Ser(Gly)-tRNA(Ala) hydrolase activity"/>
    <property type="evidence" value="ECO:0007669"/>
    <property type="project" value="UniProtKB-UniRule"/>
</dbReference>
<keyword evidence="2" id="KW-0820">tRNA-binding</keyword>
<evidence type="ECO:0000256" key="2">
    <source>
        <dbReference type="HAMAP-Rule" id="MF_00518"/>
    </source>
</evidence>
<comment type="subcellular location">
    <subcellularLocation>
        <location evidence="2">Cytoplasm</location>
    </subcellularLocation>
</comment>
<accession>A0A1V5T579</accession>
<dbReference type="GO" id="GO:0000049">
    <property type="term" value="F:tRNA binding"/>
    <property type="evidence" value="ECO:0007669"/>
    <property type="project" value="UniProtKB-UniRule"/>
</dbReference>
<sequence>MRALIQRVNQARVLIDGKIVGEIGKGMVVFLGVGKNDSSSDIDFMVRKIPQLRIFDDAQGKMNISLNEIQGEILLISQFTLYGNCRRGLRPSYDEAATPREAQNFYNQIAQKLRDQDLTIAEGVFGAMMQVELCNDGPVTILLDSKERRQA</sequence>
<dbReference type="SUPFAM" id="SSF69500">
    <property type="entry name" value="DTD-like"/>
    <property type="match status" value="1"/>
</dbReference>
<dbReference type="Proteomes" id="UP000485569">
    <property type="component" value="Unassembled WGS sequence"/>
</dbReference>
<comment type="subunit">
    <text evidence="2">Homodimer.</text>
</comment>
<dbReference type="HAMAP" id="MF_00518">
    <property type="entry name" value="Deacylase_Dtd"/>
    <property type="match status" value="1"/>
</dbReference>
<dbReference type="EC" id="3.1.1.-" evidence="2"/>
<comment type="catalytic activity">
    <reaction evidence="2">
        <text>glycyl-tRNA(Ala) + H2O = tRNA(Ala) + glycine + H(+)</text>
        <dbReference type="Rhea" id="RHEA:53744"/>
        <dbReference type="Rhea" id="RHEA-COMP:9657"/>
        <dbReference type="Rhea" id="RHEA-COMP:13640"/>
        <dbReference type="ChEBI" id="CHEBI:15377"/>
        <dbReference type="ChEBI" id="CHEBI:15378"/>
        <dbReference type="ChEBI" id="CHEBI:57305"/>
        <dbReference type="ChEBI" id="CHEBI:78442"/>
        <dbReference type="ChEBI" id="CHEBI:78522"/>
    </reaction>
</comment>
<evidence type="ECO:0000256" key="1">
    <source>
        <dbReference type="ARBA" id="ARBA00009673"/>
    </source>
</evidence>